<reference evidence="2 3" key="1">
    <citation type="submission" date="2019-02" db="EMBL/GenBank/DDBJ databases">
        <title>Draft genome sequences of novel Actinobacteria.</title>
        <authorList>
            <person name="Sahin N."/>
            <person name="Ay H."/>
            <person name="Saygin H."/>
        </authorList>
    </citation>
    <scope>NUCLEOTIDE SEQUENCE [LARGE SCALE GENOMIC DNA]</scope>
    <source>
        <strain evidence="2 3">8K307</strain>
    </source>
</reference>
<dbReference type="EMBL" id="SMLB01000069">
    <property type="protein sequence ID" value="TDD64405.1"/>
    <property type="molecule type" value="Genomic_DNA"/>
</dbReference>
<dbReference type="OrthoDB" id="4037078at2"/>
<gene>
    <name evidence="2" type="ORF">E1262_28330</name>
</gene>
<dbReference type="InterPro" id="IPR000305">
    <property type="entry name" value="GIY-YIG_endonuc"/>
</dbReference>
<dbReference type="Pfam" id="PF22945">
    <property type="entry name" value="LEM-3_GIY-YIG"/>
    <property type="match status" value="1"/>
</dbReference>
<accession>A0A4R4ZZA8</accession>
<evidence type="ECO:0000313" key="2">
    <source>
        <dbReference type="EMBL" id="TDD64405.1"/>
    </source>
</evidence>
<protein>
    <recommendedName>
        <fullName evidence="1">GIY-YIG domain-containing protein</fullName>
    </recommendedName>
</protein>
<evidence type="ECO:0000259" key="1">
    <source>
        <dbReference type="PROSITE" id="PS50164"/>
    </source>
</evidence>
<dbReference type="InterPro" id="IPR035901">
    <property type="entry name" value="GIY-YIG_endonuc_sf"/>
</dbReference>
<sequence>MTRSPALIPPEVAEQIGCYVYLLRDPRDGQVFYVGKGKGSRVLSHVREAGADPASERAKLAKINAIQADGREVEHLFVRTHLATEAEAFIVEQAVIDAYKAAGLALTNLVGGHWSSTRGLSSVQAVVAELTAEPAPGSSGPTVVFMINRVWRPDMNDEEIYEHTRGHWKVGADVRANARYAFGVARGLVRGVYRISSWFPSPIEGDVGRWGFVGEPAPEMAHYLGTSVRRFNLDGAQNPYRKFMSGIPAPNADD</sequence>
<comment type="caution">
    <text evidence="2">The sequence shown here is derived from an EMBL/GenBank/DDBJ whole genome shotgun (WGS) entry which is preliminary data.</text>
</comment>
<dbReference type="AlphaFoldDB" id="A0A4R4ZZA8"/>
<dbReference type="RefSeq" id="WP_132107697.1">
    <property type="nucleotide sequence ID" value="NZ_SMLB01000069.1"/>
</dbReference>
<dbReference type="SUPFAM" id="SSF82771">
    <property type="entry name" value="GIY-YIG endonuclease"/>
    <property type="match status" value="1"/>
</dbReference>
<dbReference type="Proteomes" id="UP000295217">
    <property type="component" value="Unassembled WGS sequence"/>
</dbReference>
<proteinExistence type="predicted"/>
<keyword evidence="3" id="KW-1185">Reference proteome</keyword>
<feature type="domain" description="GIY-YIG" evidence="1">
    <location>
        <begin position="16"/>
        <end position="105"/>
    </location>
</feature>
<dbReference type="PROSITE" id="PS50164">
    <property type="entry name" value="GIY_YIG"/>
    <property type="match status" value="1"/>
</dbReference>
<evidence type="ECO:0000313" key="3">
    <source>
        <dbReference type="Proteomes" id="UP000295217"/>
    </source>
</evidence>
<dbReference type="CDD" id="cd10440">
    <property type="entry name" value="GIY-YIG_COG3680"/>
    <property type="match status" value="1"/>
</dbReference>
<name>A0A4R4ZZA8_9ACTN</name>
<organism evidence="2 3">
    <name type="scientific">Jiangella aurantiaca</name>
    <dbReference type="NCBI Taxonomy" id="2530373"/>
    <lineage>
        <taxon>Bacteria</taxon>
        <taxon>Bacillati</taxon>
        <taxon>Actinomycetota</taxon>
        <taxon>Actinomycetes</taxon>
        <taxon>Jiangellales</taxon>
        <taxon>Jiangellaceae</taxon>
        <taxon>Jiangella</taxon>
    </lineage>
</organism>